<protein>
    <submittedName>
        <fullName evidence="1">Uncharacterized protein</fullName>
    </submittedName>
</protein>
<evidence type="ECO:0000313" key="1">
    <source>
        <dbReference type="EMBL" id="QCD94552.1"/>
    </source>
</evidence>
<sequence>MQHSIPLTTGDTCLGLGLGVGGVEAQFDTNVCGLVGSVMIEMMKSLDIHDQVEAEEEHDAPKSMSHTNLMKQVRRQGRHIIDMKNRISMLKENIPSTSHGAAVVGGEDNVGHDVPTGSTTIKEDDVDNCCDLNVDAKSGYCEDIFVFQVVIPFVSEEAPTIAFRVDFMKLYTIVIDVWNVVEL</sequence>
<dbReference type="AlphaFoldDB" id="A0A4D6M097"/>
<proteinExistence type="predicted"/>
<dbReference type="EMBL" id="CP039349">
    <property type="protein sequence ID" value="QCD94552.1"/>
    <property type="molecule type" value="Genomic_DNA"/>
</dbReference>
<accession>A0A4D6M097</accession>
<reference evidence="1 2" key="1">
    <citation type="submission" date="2019-04" db="EMBL/GenBank/DDBJ databases">
        <title>An improved genome assembly and genetic linkage map for asparagus bean, Vigna unguiculata ssp. sesquipedialis.</title>
        <authorList>
            <person name="Xia Q."/>
            <person name="Zhang R."/>
            <person name="Dong Y."/>
        </authorList>
    </citation>
    <scope>NUCLEOTIDE SEQUENCE [LARGE SCALE GENOMIC DNA]</scope>
    <source>
        <tissue evidence="1">Leaf</tissue>
    </source>
</reference>
<evidence type="ECO:0000313" key="2">
    <source>
        <dbReference type="Proteomes" id="UP000501690"/>
    </source>
</evidence>
<gene>
    <name evidence="1" type="ORF">DEO72_LG5g2636</name>
</gene>
<organism evidence="1 2">
    <name type="scientific">Vigna unguiculata</name>
    <name type="common">Cowpea</name>
    <dbReference type="NCBI Taxonomy" id="3917"/>
    <lineage>
        <taxon>Eukaryota</taxon>
        <taxon>Viridiplantae</taxon>
        <taxon>Streptophyta</taxon>
        <taxon>Embryophyta</taxon>
        <taxon>Tracheophyta</taxon>
        <taxon>Spermatophyta</taxon>
        <taxon>Magnoliopsida</taxon>
        <taxon>eudicotyledons</taxon>
        <taxon>Gunneridae</taxon>
        <taxon>Pentapetalae</taxon>
        <taxon>rosids</taxon>
        <taxon>fabids</taxon>
        <taxon>Fabales</taxon>
        <taxon>Fabaceae</taxon>
        <taxon>Papilionoideae</taxon>
        <taxon>50 kb inversion clade</taxon>
        <taxon>NPAAA clade</taxon>
        <taxon>indigoferoid/millettioid clade</taxon>
        <taxon>Phaseoleae</taxon>
        <taxon>Vigna</taxon>
    </lineage>
</organism>
<name>A0A4D6M097_VIGUN</name>
<keyword evidence="2" id="KW-1185">Reference proteome</keyword>
<dbReference type="Proteomes" id="UP000501690">
    <property type="component" value="Linkage Group LG5"/>
</dbReference>